<accession>A0A379T3D3</accession>
<dbReference type="GO" id="GO:0003824">
    <property type="term" value="F:catalytic activity"/>
    <property type="evidence" value="ECO:0007669"/>
    <property type="project" value="UniProtKB-ARBA"/>
</dbReference>
<feature type="domain" description="Aerobactin siderophore biosynthesis IucA/IucC-like C-terminal" evidence="1">
    <location>
        <begin position="2"/>
        <end position="134"/>
    </location>
</feature>
<dbReference type="PRINTS" id="PR01714">
    <property type="entry name" value="2FE2SRDCTASE"/>
</dbReference>
<sequence>MAPPLMLALLTQARAINVSAEHIHVEFHETGRAACFWLDVHQDNLTTMRSPAERMETLIVSALQPVVQALETTGDINAKLIWSNTGYLINWYLTEMKPLLGEALLATLRQRCFFEKRLSNGQDNPLLANCRDARRSSGTQNLLPTLPLTRRTAVRRLHAKINRFTLLSVIVAVPSTAYCC</sequence>
<protein>
    <submittedName>
        <fullName evidence="2">Ferric reductase</fullName>
    </submittedName>
</protein>
<dbReference type="InterPro" id="IPR008090">
    <property type="entry name" value="Fe_iron_reduct"/>
</dbReference>
<gene>
    <name evidence="2" type="primary">fhuF_2</name>
    <name evidence="2" type="ORF">NCTC7304_04601</name>
</gene>
<reference evidence="2 3" key="1">
    <citation type="submission" date="2018-06" db="EMBL/GenBank/DDBJ databases">
        <authorList>
            <consortium name="Pathogen Informatics"/>
            <person name="Doyle S."/>
        </authorList>
    </citation>
    <scope>NUCLEOTIDE SEQUENCE [LARGE SCALE GENOMIC DNA]</scope>
    <source>
        <strain evidence="2 3">NCTC7304</strain>
    </source>
</reference>
<dbReference type="Proteomes" id="UP000254762">
    <property type="component" value="Unassembled WGS sequence"/>
</dbReference>
<evidence type="ECO:0000313" key="2">
    <source>
        <dbReference type="EMBL" id="SUG35054.1"/>
    </source>
</evidence>
<dbReference type="EMBL" id="UGXD01000002">
    <property type="protein sequence ID" value="SUG35054.1"/>
    <property type="molecule type" value="Genomic_DNA"/>
</dbReference>
<dbReference type="NCBIfam" id="TIGR03951">
    <property type="entry name" value="Fe_III_red_FhuF"/>
    <property type="match status" value="1"/>
</dbReference>
<dbReference type="Pfam" id="PF06276">
    <property type="entry name" value="FhuF"/>
    <property type="match status" value="1"/>
</dbReference>
<organism evidence="2 3">
    <name type="scientific">Salmonella enterica subsp. arizonae</name>
    <dbReference type="NCBI Taxonomy" id="59203"/>
    <lineage>
        <taxon>Bacteria</taxon>
        <taxon>Pseudomonadati</taxon>
        <taxon>Pseudomonadota</taxon>
        <taxon>Gammaproteobacteria</taxon>
        <taxon>Enterobacterales</taxon>
        <taxon>Enterobacteriaceae</taxon>
        <taxon>Salmonella</taxon>
    </lineage>
</organism>
<evidence type="ECO:0000259" key="1">
    <source>
        <dbReference type="Pfam" id="PF06276"/>
    </source>
</evidence>
<evidence type="ECO:0000313" key="3">
    <source>
        <dbReference type="Proteomes" id="UP000254762"/>
    </source>
</evidence>
<proteinExistence type="predicted"/>
<name>A0A379T3D3_SALER</name>
<dbReference type="InterPro" id="IPR022770">
    <property type="entry name" value="IucA/IucC-like_C"/>
</dbReference>
<dbReference type="AlphaFoldDB" id="A0A379T3D3"/>